<evidence type="ECO:0000313" key="4">
    <source>
        <dbReference type="EMBL" id="THH31304.1"/>
    </source>
</evidence>
<feature type="region of interest" description="Disordered" evidence="1">
    <location>
        <begin position="541"/>
        <end position="566"/>
    </location>
</feature>
<dbReference type="InterPro" id="IPR052974">
    <property type="entry name" value="GH79_Enzymes"/>
</dbReference>
<comment type="caution">
    <text evidence="4">The sequence shown here is derived from an EMBL/GenBank/DDBJ whole genome shotgun (WGS) entry which is preliminary data.</text>
</comment>
<dbReference type="PANTHER" id="PTHR36183">
    <property type="entry name" value="BETA-GLUCURONIDASE"/>
    <property type="match status" value="1"/>
</dbReference>
<feature type="signal peptide" evidence="2">
    <location>
        <begin position="1"/>
        <end position="27"/>
    </location>
</feature>
<proteinExistence type="predicted"/>
<reference evidence="4 5" key="1">
    <citation type="submission" date="2019-02" db="EMBL/GenBank/DDBJ databases">
        <title>Genome sequencing of the rare red list fungi Antrodiella citrinella (Flaviporus citrinellus).</title>
        <authorList>
            <person name="Buettner E."/>
            <person name="Kellner H."/>
        </authorList>
    </citation>
    <scope>NUCLEOTIDE SEQUENCE [LARGE SCALE GENOMIC DNA]</scope>
    <source>
        <strain evidence="4 5">DSM 108506</strain>
    </source>
</reference>
<feature type="chain" id="PRO_5020711724" description="Beta-glucuronidase C-terminal domain-containing protein" evidence="2">
    <location>
        <begin position="28"/>
        <end position="590"/>
    </location>
</feature>
<dbReference type="EMBL" id="SGPM01000051">
    <property type="protein sequence ID" value="THH31304.1"/>
    <property type="molecule type" value="Genomic_DNA"/>
</dbReference>
<accession>A0A4S4MXX5</accession>
<dbReference type="Gene3D" id="3.20.20.80">
    <property type="entry name" value="Glycosidases"/>
    <property type="match status" value="1"/>
</dbReference>
<keyword evidence="5" id="KW-1185">Reference proteome</keyword>
<evidence type="ECO:0000256" key="2">
    <source>
        <dbReference type="SAM" id="SignalP"/>
    </source>
</evidence>
<feature type="domain" description="Beta-glucuronidase C-terminal" evidence="3">
    <location>
        <begin position="423"/>
        <end position="528"/>
    </location>
</feature>
<evidence type="ECO:0000313" key="5">
    <source>
        <dbReference type="Proteomes" id="UP000308730"/>
    </source>
</evidence>
<dbReference type="InterPro" id="IPR031728">
    <property type="entry name" value="GlcAase_C"/>
</dbReference>
<dbReference type="InterPro" id="IPR017853">
    <property type="entry name" value="GH"/>
</dbReference>
<dbReference type="Pfam" id="PF16862">
    <property type="entry name" value="Glyco_hydro_79C"/>
    <property type="match status" value="1"/>
</dbReference>
<sequence>MLVRHLCGVLPFSGLWLGVLLATSAFAAVQVTVPASGPSTNVTVVYSNFLGVSFELSFINYYFGNDTNTVPEPVVQYLNALHERGSNQSVRLRLGGNSMDSSTYVPNQPDIVEFTDPTANSNDQPVNYGQQLFQVMNAMSDKVGGAEYLIGLSLRDPNSTNVPLLAGDAQHFLGDKLDAMLLGNEPDLYTGHGERPNLANYTTNDYIGDYWEVFGELGKTPQGDVLSLDKIAGPTICCDWDLASLLQSGWLDQFSDRLKYITLQHYPQDNCGPTHKYELDFYLHHANAVSLAQWQNDGLDIIRQEPSATRKPILMDEFSSASCGGLPGISDTFGVAMWSVDYALQLASVGYSGAYLHTREPGVTYNLFDAPPAVAAGAGAWTTNPPFYAYLPTSEALQATNGSRVFDLNVQNSSSDATQSVAGYGIYDATSNTPHHLVLFNFANATGASTEFTIPASLIGSGTSVTLGLRFLTAPNVNEKYNIAWGNLTWAGVGDGVPVTATGSYVQSDQNVPCAQGCSISVPGPAVAVVYLGGFNTQAASSSTSNSSDAVPSSTSDSNTQQADGASMGVPAVGLTTLLSIVAMVFALTL</sequence>
<keyword evidence="2" id="KW-0732">Signal</keyword>
<dbReference type="AlphaFoldDB" id="A0A4S4MXX5"/>
<protein>
    <recommendedName>
        <fullName evidence="3">Beta-glucuronidase C-terminal domain-containing protein</fullName>
    </recommendedName>
</protein>
<name>A0A4S4MXX5_9APHY</name>
<evidence type="ECO:0000256" key="1">
    <source>
        <dbReference type="SAM" id="MobiDB-lite"/>
    </source>
</evidence>
<feature type="compositionally biased region" description="Low complexity" evidence="1">
    <location>
        <begin position="541"/>
        <end position="559"/>
    </location>
</feature>
<evidence type="ECO:0000259" key="3">
    <source>
        <dbReference type="Pfam" id="PF16862"/>
    </source>
</evidence>
<gene>
    <name evidence="4" type="ORF">EUX98_g2881</name>
</gene>
<dbReference type="PANTHER" id="PTHR36183:SF2">
    <property type="entry name" value="BETA-GLUCURONIDASE C-TERMINAL DOMAIN-CONTAINING PROTEIN"/>
    <property type="match status" value="1"/>
</dbReference>
<organism evidence="4 5">
    <name type="scientific">Antrodiella citrinella</name>
    <dbReference type="NCBI Taxonomy" id="2447956"/>
    <lineage>
        <taxon>Eukaryota</taxon>
        <taxon>Fungi</taxon>
        <taxon>Dikarya</taxon>
        <taxon>Basidiomycota</taxon>
        <taxon>Agaricomycotina</taxon>
        <taxon>Agaricomycetes</taxon>
        <taxon>Polyporales</taxon>
        <taxon>Steccherinaceae</taxon>
        <taxon>Antrodiella</taxon>
    </lineage>
</organism>
<dbReference type="SUPFAM" id="SSF51445">
    <property type="entry name" value="(Trans)glycosidases"/>
    <property type="match status" value="1"/>
</dbReference>
<dbReference type="OrthoDB" id="2796951at2759"/>
<dbReference type="Proteomes" id="UP000308730">
    <property type="component" value="Unassembled WGS sequence"/>
</dbReference>